<keyword evidence="3" id="KW-0547">Nucleotide-binding</keyword>
<evidence type="ECO:0000313" key="5">
    <source>
        <dbReference type="EMBL" id="RYU77219.1"/>
    </source>
</evidence>
<dbReference type="InterPro" id="IPR032675">
    <property type="entry name" value="LRR_dom_sf"/>
</dbReference>
<dbReference type="PROSITE" id="PS50011">
    <property type="entry name" value="PROTEIN_KINASE_DOM"/>
    <property type="match status" value="1"/>
</dbReference>
<name>A0A4Q5L9B0_9BACT</name>
<dbReference type="InterPro" id="IPR011009">
    <property type="entry name" value="Kinase-like_dom_sf"/>
</dbReference>
<dbReference type="SMART" id="SM00369">
    <property type="entry name" value="LRR_TYP"/>
    <property type="match status" value="5"/>
</dbReference>
<dbReference type="InterPro" id="IPR001611">
    <property type="entry name" value="Leu-rich_rpt"/>
</dbReference>
<keyword evidence="3" id="KW-0067">ATP-binding</keyword>
<dbReference type="InterPro" id="IPR050216">
    <property type="entry name" value="LRR_domain-containing"/>
</dbReference>
<dbReference type="Pfam" id="PF13855">
    <property type="entry name" value="LRR_8"/>
    <property type="match status" value="1"/>
</dbReference>
<dbReference type="Gene3D" id="3.30.200.20">
    <property type="entry name" value="Phosphorylase Kinase, domain 1"/>
    <property type="match status" value="1"/>
</dbReference>
<dbReference type="SUPFAM" id="SSF52058">
    <property type="entry name" value="L domain-like"/>
    <property type="match status" value="1"/>
</dbReference>
<dbReference type="InterPro" id="IPR001245">
    <property type="entry name" value="Ser-Thr/Tyr_kinase_cat_dom"/>
</dbReference>
<dbReference type="InterPro" id="IPR025875">
    <property type="entry name" value="Leu-rich_rpt_4"/>
</dbReference>
<keyword evidence="5" id="KW-0808">Transferase</keyword>
<keyword evidence="6" id="KW-1185">Reference proteome</keyword>
<organism evidence="5 6">
    <name type="scientific">Hymenobacter persicinus</name>
    <dbReference type="NCBI Taxonomy" id="2025506"/>
    <lineage>
        <taxon>Bacteria</taxon>
        <taxon>Pseudomonadati</taxon>
        <taxon>Bacteroidota</taxon>
        <taxon>Cytophagia</taxon>
        <taxon>Cytophagales</taxon>
        <taxon>Hymenobacteraceae</taxon>
        <taxon>Hymenobacter</taxon>
    </lineage>
</organism>
<dbReference type="PROSITE" id="PS00107">
    <property type="entry name" value="PROTEIN_KINASE_ATP"/>
    <property type="match status" value="1"/>
</dbReference>
<evidence type="ECO:0000313" key="6">
    <source>
        <dbReference type="Proteomes" id="UP000294155"/>
    </source>
</evidence>
<gene>
    <name evidence="5" type="ORF">EWM57_17515</name>
</gene>
<dbReference type="SUPFAM" id="SSF56112">
    <property type="entry name" value="Protein kinase-like (PK-like)"/>
    <property type="match status" value="1"/>
</dbReference>
<dbReference type="InterPro" id="IPR000719">
    <property type="entry name" value="Prot_kinase_dom"/>
</dbReference>
<dbReference type="PROSITE" id="PS51450">
    <property type="entry name" value="LRR"/>
    <property type="match status" value="1"/>
</dbReference>
<accession>A0A4Q5L9B0</accession>
<evidence type="ECO:0000256" key="2">
    <source>
        <dbReference type="ARBA" id="ARBA00022737"/>
    </source>
</evidence>
<feature type="binding site" evidence="3">
    <location>
        <position position="240"/>
    </location>
    <ligand>
        <name>ATP</name>
        <dbReference type="ChEBI" id="CHEBI:30616"/>
    </ligand>
</feature>
<dbReference type="RefSeq" id="WP_129922448.1">
    <property type="nucleotide sequence ID" value="NZ_SEWE01000048.1"/>
</dbReference>
<dbReference type="SMART" id="SM00364">
    <property type="entry name" value="LRR_BAC"/>
    <property type="match status" value="5"/>
</dbReference>
<proteinExistence type="predicted"/>
<evidence type="ECO:0000256" key="1">
    <source>
        <dbReference type="ARBA" id="ARBA00022614"/>
    </source>
</evidence>
<dbReference type="AlphaFoldDB" id="A0A4Q5L9B0"/>
<dbReference type="OrthoDB" id="8532199at2"/>
<dbReference type="GO" id="GO:0004672">
    <property type="term" value="F:protein kinase activity"/>
    <property type="evidence" value="ECO:0007669"/>
    <property type="project" value="InterPro"/>
</dbReference>
<dbReference type="Pfam" id="PF07714">
    <property type="entry name" value="PK_Tyr_Ser-Thr"/>
    <property type="match status" value="1"/>
</dbReference>
<comment type="caution">
    <text evidence="5">The sequence shown here is derived from an EMBL/GenBank/DDBJ whole genome shotgun (WGS) entry which is preliminary data.</text>
</comment>
<dbReference type="Gene3D" id="1.10.510.10">
    <property type="entry name" value="Transferase(Phosphotransferase) domain 1"/>
    <property type="match status" value="1"/>
</dbReference>
<dbReference type="PANTHER" id="PTHR48051:SF1">
    <property type="entry name" value="RAS SUPPRESSOR PROTEIN 1"/>
    <property type="match status" value="1"/>
</dbReference>
<dbReference type="GO" id="GO:0005737">
    <property type="term" value="C:cytoplasm"/>
    <property type="evidence" value="ECO:0007669"/>
    <property type="project" value="TreeGrafter"/>
</dbReference>
<dbReference type="PANTHER" id="PTHR48051">
    <property type="match status" value="1"/>
</dbReference>
<dbReference type="GO" id="GO:0005524">
    <property type="term" value="F:ATP binding"/>
    <property type="evidence" value="ECO:0007669"/>
    <property type="project" value="UniProtKB-UniRule"/>
</dbReference>
<sequence length="450" mass="48458">MHTLEQLRSGQLDGTTRLDLAAGLTEFPREIFTLADTLEVLNLSGNALTSLPADFGRLRKLRILFCSNNRFTTLPAVLGQCPALTMIGFKANQIRTIPAAALPPALRWLILTDNTLEAVPAEIGRCHHLQKLMLAGNRLRELPAALAGCTRLELLRIAANELTELPVWLLSLPRLTWLAYAGNPFCDPLEAAAVARHPLNSIDWNELTVEQQLGEGASGVIFRARWQPPTGAAPTDIAVKLFKGALTSDGLPRSEMAACISAGNYPHLIGVRGRLGKHPPGAQGLVLELIDPAFATLAGPPSFASCTRDEYAPATVFTLAVVLRIARGMAATAAHLHARGILHGDLYAHNILTTPGGACLLGDFGAASFFNTADLPTAHALQQLEVRAFGCLLEELLARCNAAPSTTLQALHKLQQQCTQPATNNRPLFVAIHEELLKVEQQARLEDNSL</sequence>
<dbReference type="Pfam" id="PF12799">
    <property type="entry name" value="LRR_4"/>
    <property type="match status" value="1"/>
</dbReference>
<keyword evidence="5" id="KW-0418">Kinase</keyword>
<reference evidence="5 6" key="1">
    <citation type="submission" date="2019-02" db="EMBL/GenBank/DDBJ databases">
        <title>Bacterial novel species isolated from soil.</title>
        <authorList>
            <person name="Jung H.-Y."/>
        </authorList>
    </citation>
    <scope>NUCLEOTIDE SEQUENCE [LARGE SCALE GENOMIC DNA]</scope>
    <source>
        <strain evidence="5 6">1-3-3-3</strain>
    </source>
</reference>
<evidence type="ECO:0000256" key="3">
    <source>
        <dbReference type="PROSITE-ProRule" id="PRU10141"/>
    </source>
</evidence>
<dbReference type="Gene3D" id="3.80.10.10">
    <property type="entry name" value="Ribonuclease Inhibitor"/>
    <property type="match status" value="2"/>
</dbReference>
<dbReference type="InterPro" id="IPR003591">
    <property type="entry name" value="Leu-rich_rpt_typical-subtyp"/>
</dbReference>
<dbReference type="InterPro" id="IPR017441">
    <property type="entry name" value="Protein_kinase_ATP_BS"/>
</dbReference>
<feature type="domain" description="Protein kinase" evidence="4">
    <location>
        <begin position="207"/>
        <end position="450"/>
    </location>
</feature>
<dbReference type="Proteomes" id="UP000294155">
    <property type="component" value="Unassembled WGS sequence"/>
</dbReference>
<keyword evidence="1" id="KW-0433">Leucine-rich repeat</keyword>
<evidence type="ECO:0000259" key="4">
    <source>
        <dbReference type="PROSITE" id="PS50011"/>
    </source>
</evidence>
<dbReference type="EMBL" id="SEWE01000048">
    <property type="protein sequence ID" value="RYU77219.1"/>
    <property type="molecule type" value="Genomic_DNA"/>
</dbReference>
<keyword evidence="2" id="KW-0677">Repeat</keyword>
<protein>
    <submittedName>
        <fullName evidence="5">Protein kinase</fullName>
    </submittedName>
</protein>